<evidence type="ECO:0000256" key="5">
    <source>
        <dbReference type="ARBA" id="ARBA00022692"/>
    </source>
</evidence>
<evidence type="ECO:0000256" key="9">
    <source>
        <dbReference type="ARBA" id="ARBA00058997"/>
    </source>
</evidence>
<dbReference type="InterPro" id="IPR044878">
    <property type="entry name" value="UbiA_sf"/>
</dbReference>
<evidence type="ECO:0000256" key="3">
    <source>
        <dbReference type="ARBA" id="ARBA00005985"/>
    </source>
</evidence>
<comment type="caution">
    <text evidence="12">The sequence shown here is derived from an EMBL/GenBank/DDBJ whole genome shotgun (WGS) entry which is preliminary data.</text>
</comment>
<dbReference type="UniPathway" id="UPA00232"/>
<keyword evidence="14" id="KW-1185">Reference proteome</keyword>
<dbReference type="EC" id="2.5.1.39" evidence="10"/>
<dbReference type="FunFam" id="1.10.357.140:FF:000003">
    <property type="entry name" value="4-hydroxybenzoate polyprenyltransferase, mitochondrial"/>
    <property type="match status" value="1"/>
</dbReference>
<dbReference type="EMBL" id="PGCI01000029">
    <property type="protein sequence ID" value="PLW47664.1"/>
    <property type="molecule type" value="Genomic_DNA"/>
</dbReference>
<dbReference type="STRING" id="200324.A0A2N5VCE1"/>
<dbReference type="Proteomes" id="UP000235388">
    <property type="component" value="Unassembled WGS sequence"/>
</dbReference>
<evidence type="ECO:0000256" key="11">
    <source>
        <dbReference type="SAM" id="MobiDB-lite"/>
    </source>
</evidence>
<feature type="transmembrane region" description="Helical" evidence="10">
    <location>
        <begin position="353"/>
        <end position="373"/>
    </location>
</feature>
<dbReference type="Proteomes" id="UP000235392">
    <property type="component" value="Unassembled WGS sequence"/>
</dbReference>
<evidence type="ECO:0000256" key="4">
    <source>
        <dbReference type="ARBA" id="ARBA00022679"/>
    </source>
</evidence>
<evidence type="ECO:0000313" key="15">
    <source>
        <dbReference type="Proteomes" id="UP000235392"/>
    </source>
</evidence>
<dbReference type="InterPro" id="IPR000537">
    <property type="entry name" value="UbiA_prenyltransferase"/>
</dbReference>
<feature type="transmembrane region" description="Helical" evidence="10">
    <location>
        <begin position="185"/>
        <end position="202"/>
    </location>
</feature>
<name>A0A2N5VCE1_9BASI</name>
<gene>
    <name evidence="13" type="ORF">PCANC_04820</name>
    <name evidence="12" type="ORF">PCASD_04101</name>
</gene>
<feature type="compositionally biased region" description="Low complexity" evidence="11">
    <location>
        <begin position="10"/>
        <end position="28"/>
    </location>
</feature>
<comment type="catalytic activity">
    <reaction evidence="8 10">
        <text>an all-trans-polyprenyl diphosphate + 4-hydroxybenzoate = a 4-hydroxy-3-(all-trans-polyprenyl)benzoate + diphosphate</text>
        <dbReference type="Rhea" id="RHEA:44504"/>
        <dbReference type="Rhea" id="RHEA-COMP:9514"/>
        <dbReference type="Rhea" id="RHEA-COMP:9564"/>
        <dbReference type="ChEBI" id="CHEBI:17879"/>
        <dbReference type="ChEBI" id="CHEBI:33019"/>
        <dbReference type="ChEBI" id="CHEBI:58914"/>
        <dbReference type="ChEBI" id="CHEBI:78396"/>
        <dbReference type="EC" id="2.5.1.39"/>
    </reaction>
</comment>
<keyword evidence="10" id="KW-0999">Mitochondrion inner membrane</keyword>
<dbReference type="PANTHER" id="PTHR11048:SF28">
    <property type="entry name" value="4-HYDROXYBENZOATE POLYPRENYLTRANSFERASE, MITOCHONDRIAL"/>
    <property type="match status" value="1"/>
</dbReference>
<evidence type="ECO:0000256" key="1">
    <source>
        <dbReference type="ARBA" id="ARBA00001946"/>
    </source>
</evidence>
<feature type="transmembrane region" description="Helical" evidence="10">
    <location>
        <begin position="254"/>
        <end position="272"/>
    </location>
</feature>
<dbReference type="Pfam" id="PF01040">
    <property type="entry name" value="UbiA"/>
    <property type="match status" value="1"/>
</dbReference>
<dbReference type="CDD" id="cd13959">
    <property type="entry name" value="PT_UbiA_COQ2"/>
    <property type="match status" value="1"/>
</dbReference>
<dbReference type="GO" id="GO:0008299">
    <property type="term" value="P:isoprenoid biosynthetic process"/>
    <property type="evidence" value="ECO:0007669"/>
    <property type="project" value="UniProtKB-UniRule"/>
</dbReference>
<evidence type="ECO:0000256" key="6">
    <source>
        <dbReference type="ARBA" id="ARBA00022989"/>
    </source>
</evidence>
<comment type="cofactor">
    <cofactor evidence="1 10">
        <name>Mg(2+)</name>
        <dbReference type="ChEBI" id="CHEBI:18420"/>
    </cofactor>
</comment>
<keyword evidence="10" id="KW-0831">Ubiquinone biosynthesis</keyword>
<organism evidence="12 15">
    <name type="scientific">Puccinia coronata f. sp. avenae</name>
    <dbReference type="NCBI Taxonomy" id="200324"/>
    <lineage>
        <taxon>Eukaryota</taxon>
        <taxon>Fungi</taxon>
        <taxon>Dikarya</taxon>
        <taxon>Basidiomycota</taxon>
        <taxon>Pucciniomycotina</taxon>
        <taxon>Pucciniomycetes</taxon>
        <taxon>Pucciniales</taxon>
        <taxon>Pucciniaceae</taxon>
        <taxon>Puccinia</taxon>
    </lineage>
</organism>
<protein>
    <recommendedName>
        <fullName evidence="10">4-hydroxybenzoate polyprenyltransferase, mitochondrial</fullName>
        <shortName evidence="10">4-HB polyprenyltransferase</shortName>
        <ecNumber evidence="10">2.5.1.39</ecNumber>
    </recommendedName>
    <alternativeName>
        <fullName evidence="10">Para-hydroxybenzoate--polyprenyltransferase</fullName>
        <shortName evidence="10">PHB:PPT</shortName>
        <shortName evidence="10">PHB:polyprenyltransferase</shortName>
    </alternativeName>
</protein>
<dbReference type="PANTHER" id="PTHR11048">
    <property type="entry name" value="PRENYLTRANSFERASES"/>
    <property type="match status" value="1"/>
</dbReference>
<dbReference type="GO" id="GO:0008412">
    <property type="term" value="F:4-hydroxybenzoate polyprenyltransferase activity"/>
    <property type="evidence" value="ECO:0007669"/>
    <property type="project" value="UniProtKB-EC"/>
</dbReference>
<comment type="similarity">
    <text evidence="3 10">Belongs to the UbiA prenyltransferase family.</text>
</comment>
<keyword evidence="6 10" id="KW-1133">Transmembrane helix</keyword>
<comment type="pathway">
    <text evidence="10">Cofactor biosynthesis; ubiquinone biosynthesis.</text>
</comment>
<feature type="transmembrane region" description="Helical" evidence="10">
    <location>
        <begin position="158"/>
        <end position="179"/>
    </location>
</feature>
<feature type="transmembrane region" description="Helical" evidence="10">
    <location>
        <begin position="380"/>
        <end position="399"/>
    </location>
</feature>
<dbReference type="InterPro" id="IPR006370">
    <property type="entry name" value="HB_polyprenyltransferase-like"/>
</dbReference>
<sequence length="436" mass="46715">MQGFWEHVPSGASSSISGGRSAGAKSIRPPQGSNLESPACGVSRCSGAPAFHDEMNTLLTRPVLRTTASLCTHPVLRPAYRGRPSSLLRSLALAREPGPFQQRSGWILRHQSNGAHDGRHPPSVTSGGLGTAETKWTSRTLLERIEPYLALSRVRAPIGTALLFLPCGSSIALAASSAAASPQLLLYQTFLFGVGAFVMRGAGCTINDLWDRSIDRKVSRTQLRPLASGAISPTHAIAWLGFQLSIGLAVLLQLNMYSILLGASSLSLVIIYPLMKRITYWPQLVLGLAFNWGALLGSSAILGQTDWKVSIPLYLGHICWTIVYDTIYAQQDKKSDILAGVKSTALLFGPRPVPILTGFSTSFVGFTALSGFMNGCGVPFYCLAVIAPAIHLSHLLRTLNPDSPFACHNSFTASAITGSLVWLGCLVDYCLRVLLI</sequence>
<feature type="transmembrane region" description="Helical" evidence="10">
    <location>
        <begin position="284"/>
        <end position="303"/>
    </location>
</feature>
<dbReference type="AlphaFoldDB" id="A0A2N5VCE1"/>
<dbReference type="Gene3D" id="1.10.357.140">
    <property type="entry name" value="UbiA prenyltransferase"/>
    <property type="match status" value="1"/>
</dbReference>
<dbReference type="InterPro" id="IPR039653">
    <property type="entry name" value="Prenyltransferase"/>
</dbReference>
<dbReference type="InterPro" id="IPR030470">
    <property type="entry name" value="UbiA_prenylTrfase_CS"/>
</dbReference>
<feature type="region of interest" description="Disordered" evidence="11">
    <location>
        <begin position="1"/>
        <end position="40"/>
    </location>
</feature>
<feature type="transmembrane region" description="Helical" evidence="10">
    <location>
        <begin position="223"/>
        <end position="242"/>
    </location>
</feature>
<dbReference type="GO" id="GO:0006744">
    <property type="term" value="P:ubiquinone biosynthetic process"/>
    <property type="evidence" value="ECO:0007669"/>
    <property type="project" value="UniProtKB-UniRule"/>
</dbReference>
<evidence type="ECO:0000256" key="2">
    <source>
        <dbReference type="ARBA" id="ARBA00004292"/>
    </source>
</evidence>
<evidence type="ECO:0000313" key="14">
    <source>
        <dbReference type="Proteomes" id="UP000235388"/>
    </source>
</evidence>
<dbReference type="Gene3D" id="1.20.120.1780">
    <property type="entry name" value="UbiA prenyltransferase"/>
    <property type="match status" value="1"/>
</dbReference>
<dbReference type="GO" id="GO:0005743">
    <property type="term" value="C:mitochondrial inner membrane"/>
    <property type="evidence" value="ECO:0007669"/>
    <property type="project" value="UniProtKB-SubCell"/>
</dbReference>
<reference evidence="14 15" key="1">
    <citation type="submission" date="2017-11" db="EMBL/GenBank/DDBJ databases">
        <title>De novo assembly and phasing of dikaryotic genomes from two isolates of Puccinia coronata f. sp. avenae, the causal agent of oat crown rust.</title>
        <authorList>
            <person name="Miller M.E."/>
            <person name="Zhang Y."/>
            <person name="Omidvar V."/>
            <person name="Sperschneider J."/>
            <person name="Schwessinger B."/>
            <person name="Raley C."/>
            <person name="Palmer J.M."/>
            <person name="Garnica D."/>
            <person name="Upadhyaya N."/>
            <person name="Rathjen J."/>
            <person name="Taylor J.M."/>
            <person name="Park R.F."/>
            <person name="Dodds P.N."/>
            <person name="Hirsch C.D."/>
            <person name="Kianian S.F."/>
            <person name="Figueroa M."/>
        </authorList>
    </citation>
    <scope>NUCLEOTIDE SEQUENCE [LARGE SCALE GENOMIC DNA]</scope>
    <source>
        <strain evidence="13">12NC29</strain>
        <strain evidence="12">12SD80</strain>
    </source>
</reference>
<comment type="function">
    <text evidence="9 10">Catalyzes the prenylation of para-hydroxybenzoate (PHB) with an all-trans polyprenyl group. Mediates the second step in the final reaction sequence of coenzyme Q (CoQ) biosynthesis, which is the condensation of the polyisoprenoid side chain with PHB, generating the first membrane-bound Q intermediate.</text>
</comment>
<evidence type="ECO:0000256" key="8">
    <source>
        <dbReference type="ARBA" id="ARBA00052313"/>
    </source>
</evidence>
<keyword evidence="5 10" id="KW-0812">Transmembrane</keyword>
<dbReference type="HAMAP" id="MF_01635">
    <property type="entry name" value="UbiA"/>
    <property type="match status" value="1"/>
</dbReference>
<evidence type="ECO:0000256" key="10">
    <source>
        <dbReference type="HAMAP-Rule" id="MF_03189"/>
    </source>
</evidence>
<proteinExistence type="inferred from homology"/>
<keyword evidence="10" id="KW-0496">Mitochondrion</keyword>
<keyword evidence="4 10" id="KW-0808">Transferase</keyword>
<dbReference type="FunFam" id="1.20.120.1780:FF:000001">
    <property type="entry name" value="4-hydroxybenzoate octaprenyltransferase"/>
    <property type="match status" value="1"/>
</dbReference>
<feature type="transmembrane region" description="Helical" evidence="10">
    <location>
        <begin position="411"/>
        <end position="431"/>
    </location>
</feature>
<comment type="subcellular location">
    <subcellularLocation>
        <location evidence="2 10">Mitochondrion inner membrane</location>
        <topology evidence="2 10">Multi-pass membrane protein</topology>
        <orientation evidence="2 10">Matrix side</orientation>
    </subcellularLocation>
</comment>
<dbReference type="NCBIfam" id="TIGR01474">
    <property type="entry name" value="ubiA_proteo"/>
    <property type="match status" value="1"/>
</dbReference>
<dbReference type="PROSITE" id="PS00943">
    <property type="entry name" value="UBIA"/>
    <property type="match status" value="1"/>
</dbReference>
<accession>A0A2N5VCE1</accession>
<keyword evidence="7 10" id="KW-0472">Membrane</keyword>
<keyword evidence="10" id="KW-0414">Isoprene biosynthesis</keyword>
<dbReference type="OrthoDB" id="18170at2759"/>
<dbReference type="EMBL" id="PGCJ01000020">
    <property type="protein sequence ID" value="PLW56483.1"/>
    <property type="molecule type" value="Genomic_DNA"/>
</dbReference>
<evidence type="ECO:0000313" key="13">
    <source>
        <dbReference type="EMBL" id="PLW56483.1"/>
    </source>
</evidence>
<evidence type="ECO:0000313" key="12">
    <source>
        <dbReference type="EMBL" id="PLW47664.1"/>
    </source>
</evidence>
<evidence type="ECO:0000256" key="7">
    <source>
        <dbReference type="ARBA" id="ARBA00023136"/>
    </source>
</evidence>